<feature type="transmembrane region" description="Helical" evidence="2">
    <location>
        <begin position="7"/>
        <end position="26"/>
    </location>
</feature>
<proteinExistence type="predicted"/>
<dbReference type="RefSeq" id="WP_069293598.1">
    <property type="nucleotide sequence ID" value="NZ_CP140110.1"/>
</dbReference>
<keyword evidence="2" id="KW-0472">Membrane</keyword>
<keyword evidence="4" id="KW-1185">Reference proteome</keyword>
<reference evidence="4" key="1">
    <citation type="submission" date="2016-04" db="EMBL/GenBank/DDBJ databases">
        <title>The genome sequence project of a novel Fervidobacterium isolate from a hot spring in Thailand.</title>
        <authorList>
            <person name="Gonzalez J.M."/>
            <person name="Cuecas A."/>
            <person name="Kanoksilapatham W."/>
        </authorList>
    </citation>
    <scope>NUCLEOTIDE SEQUENCE [LARGE SCALE GENOMIC DNA]</scope>
    <source>
        <strain evidence="4">FC2004</strain>
    </source>
</reference>
<evidence type="ECO:0000313" key="4">
    <source>
        <dbReference type="Proteomes" id="UP000094570"/>
    </source>
</evidence>
<keyword evidence="2" id="KW-0812">Transmembrane</keyword>
<dbReference type="Proteomes" id="UP000094570">
    <property type="component" value="Unassembled WGS sequence"/>
</dbReference>
<protein>
    <submittedName>
        <fullName evidence="3">Uncharacterized protein</fullName>
    </submittedName>
</protein>
<feature type="transmembrane region" description="Helical" evidence="2">
    <location>
        <begin position="127"/>
        <end position="152"/>
    </location>
</feature>
<feature type="compositionally biased region" description="Basic and acidic residues" evidence="1">
    <location>
        <begin position="185"/>
        <end position="200"/>
    </location>
</feature>
<name>A0A1E3G310_9BACT</name>
<dbReference type="OrthoDB" id="44239at2"/>
<accession>A0A1E3G310</accession>
<feature type="transmembrane region" description="Helical" evidence="2">
    <location>
        <begin position="212"/>
        <end position="235"/>
    </location>
</feature>
<feature type="transmembrane region" description="Helical" evidence="2">
    <location>
        <begin position="91"/>
        <end position="115"/>
    </location>
</feature>
<gene>
    <name evidence="3" type="ORF">A4H02_07725</name>
</gene>
<feature type="transmembrane region" description="Helical" evidence="2">
    <location>
        <begin position="46"/>
        <end position="79"/>
    </location>
</feature>
<comment type="caution">
    <text evidence="3">The sequence shown here is derived from an EMBL/GenBank/DDBJ whole genome shotgun (WGS) entry which is preliminary data.</text>
</comment>
<evidence type="ECO:0000256" key="2">
    <source>
        <dbReference type="SAM" id="Phobius"/>
    </source>
</evidence>
<evidence type="ECO:0000256" key="1">
    <source>
        <dbReference type="SAM" id="MobiDB-lite"/>
    </source>
</evidence>
<evidence type="ECO:0000313" key="3">
    <source>
        <dbReference type="EMBL" id="ODN30058.1"/>
    </source>
</evidence>
<feature type="transmembrane region" description="Helical" evidence="2">
    <location>
        <begin position="247"/>
        <end position="269"/>
    </location>
</feature>
<feature type="transmembrane region" description="Helical" evidence="2">
    <location>
        <begin position="327"/>
        <end position="349"/>
    </location>
</feature>
<dbReference type="STRING" id="1008305.A4H02_07725"/>
<keyword evidence="2" id="KW-1133">Transmembrane helix</keyword>
<organism evidence="3 4">
    <name type="scientific">Fervidobacterium thailandense</name>
    <dbReference type="NCBI Taxonomy" id="1008305"/>
    <lineage>
        <taxon>Bacteria</taxon>
        <taxon>Thermotogati</taxon>
        <taxon>Thermotogota</taxon>
        <taxon>Thermotogae</taxon>
        <taxon>Thermotogales</taxon>
        <taxon>Fervidobacteriaceae</taxon>
        <taxon>Fervidobacterium</taxon>
    </lineage>
</organism>
<sequence>MHRTLKRLLNVVIVFLGILPLSTLMDKRGLFLLASVTLASVLNYEVLSFLILIPFIFVGFIYSKLGFHFLPAIPTILLLRTKNPNRILSTVVFLTTMALFSNEIAPAMVLAFLVLNFFDTVGVDRKTLLVFLVLAVVIFLPVPRSSIILSAISKWQTTNQTVETMDAVEEESIEGQTSKTPILPRPEEKSSSATLNKDESGNSKAEIDFMKLLYRMNVVIFITVAVLFVATLFVKALAQGPGILLDFFLSSILNTLILMLMIGIVLPMIAKNSLPARNSTDLPRRETSASVDRTPFESLKDGNLASVEKQSATNELQSNVGERITRILLIAGFLIGIVAIVMVLNLILFDYKPITAQGEGKRNIGSSTGPNYTTNLSWGEILKLSGEVFIVHSYLYIRKNYFGEYDHLTPFELLKKFPDFPILEELTKYFVKIKYALCSDGFSQDKIASLKATFQSLVTESSHSVN</sequence>
<dbReference type="AlphaFoldDB" id="A0A1E3G310"/>
<feature type="region of interest" description="Disordered" evidence="1">
    <location>
        <begin position="169"/>
        <end position="200"/>
    </location>
</feature>
<dbReference type="EMBL" id="LWAF01000012">
    <property type="protein sequence ID" value="ODN30058.1"/>
    <property type="molecule type" value="Genomic_DNA"/>
</dbReference>